<organism evidence="4 5">
    <name type="scientific">Saccoglossus kowalevskii</name>
    <name type="common">Acorn worm</name>
    <dbReference type="NCBI Taxonomy" id="10224"/>
    <lineage>
        <taxon>Eukaryota</taxon>
        <taxon>Metazoa</taxon>
        <taxon>Hemichordata</taxon>
        <taxon>Enteropneusta</taxon>
        <taxon>Harrimaniidae</taxon>
        <taxon>Saccoglossus</taxon>
    </lineage>
</organism>
<dbReference type="InterPro" id="IPR035914">
    <property type="entry name" value="Sperma_CUB_dom_sf"/>
</dbReference>
<feature type="disulfide bond" evidence="2">
    <location>
        <begin position="110"/>
        <end position="125"/>
    </location>
</feature>
<dbReference type="RefSeq" id="XP_006818765.1">
    <property type="nucleotide sequence ID" value="XM_006818702.1"/>
</dbReference>
<dbReference type="Gene3D" id="4.10.1220.10">
    <property type="entry name" value="EGF-type module"/>
    <property type="match status" value="1"/>
</dbReference>
<reference evidence="5" key="1">
    <citation type="submission" date="2025-08" db="UniProtKB">
        <authorList>
            <consortium name="RefSeq"/>
        </authorList>
    </citation>
    <scope>IDENTIFICATION</scope>
    <source>
        <tissue evidence="5">Testes</tissue>
    </source>
</reference>
<accession>A0ABM0MFH4</accession>
<dbReference type="Proteomes" id="UP000694865">
    <property type="component" value="Unplaced"/>
</dbReference>
<dbReference type="CDD" id="cd00112">
    <property type="entry name" value="LDLa"/>
    <property type="match status" value="1"/>
</dbReference>
<keyword evidence="3" id="KW-1133">Transmembrane helix</keyword>
<dbReference type="InterPro" id="IPR042333">
    <property type="entry name" value="LRAD2/Mig-13-like"/>
</dbReference>
<comment type="caution">
    <text evidence="2">Lacks conserved residue(s) required for the propagation of feature annotation.</text>
</comment>
<dbReference type="Pfam" id="PF00057">
    <property type="entry name" value="Ldl_recept_a"/>
    <property type="match status" value="1"/>
</dbReference>
<proteinExistence type="predicted"/>
<gene>
    <name evidence="5" type="primary">LOC102810138</name>
</gene>
<keyword evidence="1 2" id="KW-1015">Disulfide bond</keyword>
<dbReference type="PROSITE" id="PS01209">
    <property type="entry name" value="LDLRA_1"/>
    <property type="match status" value="1"/>
</dbReference>
<dbReference type="GeneID" id="102810138"/>
<name>A0ABM0MFH4_SACKO</name>
<dbReference type="PANTHER" id="PTHR24652">
    <property type="entry name" value="LOW-DENSITY LIPOPROTEIN RECEPTOR CLASS A DOMAIN-CONTAINING PROTEIN 2"/>
    <property type="match status" value="1"/>
</dbReference>
<keyword evidence="3" id="KW-0472">Membrane</keyword>
<keyword evidence="3" id="KW-0812">Transmembrane</keyword>
<protein>
    <submittedName>
        <fullName evidence="5">Low-density lipoprotein receptor-related protein 1B-like</fullName>
    </submittedName>
</protein>
<evidence type="ECO:0000256" key="1">
    <source>
        <dbReference type="ARBA" id="ARBA00023157"/>
    </source>
</evidence>
<dbReference type="InterPro" id="IPR002172">
    <property type="entry name" value="LDrepeatLR_classA_rpt"/>
</dbReference>
<dbReference type="PANTHER" id="PTHR24652:SF67">
    <property type="entry name" value="LOW-DENSITY LIPOPROTEIN RECEPTOR CLASS A DOMAIN-CONTAINING PROTEIN 2"/>
    <property type="match status" value="1"/>
</dbReference>
<sequence>MKNICNSNWEYTLPSYGDRLISQEEDTYDPNVDCNITLITYPPYDKFNIDFEYIYLEAANAGCHDYLNLYDGDVISNETLIEQVSENITCGDTSFYCAYNDWCIQNKLVCDGINNCGDAADEESCDTSSTNWVVIVVVLLVVILALCIGVCGLFMWIHRYFFKKSTKNTPSNINLTDIATE</sequence>
<evidence type="ECO:0000256" key="2">
    <source>
        <dbReference type="PROSITE-ProRule" id="PRU00124"/>
    </source>
</evidence>
<keyword evidence="4" id="KW-1185">Reference proteome</keyword>
<dbReference type="PROSITE" id="PS50068">
    <property type="entry name" value="LDLRA_2"/>
    <property type="match status" value="1"/>
</dbReference>
<evidence type="ECO:0000313" key="4">
    <source>
        <dbReference type="Proteomes" id="UP000694865"/>
    </source>
</evidence>
<dbReference type="InterPro" id="IPR023415">
    <property type="entry name" value="LDLR_class-A_CS"/>
</dbReference>
<dbReference type="Gene3D" id="2.60.120.290">
    <property type="entry name" value="Spermadhesin, CUB domain"/>
    <property type="match status" value="1"/>
</dbReference>
<dbReference type="InterPro" id="IPR036055">
    <property type="entry name" value="LDL_receptor-like_sf"/>
</dbReference>
<evidence type="ECO:0000313" key="5">
    <source>
        <dbReference type="RefSeq" id="XP_006818765.1"/>
    </source>
</evidence>
<dbReference type="SMART" id="SM00192">
    <property type="entry name" value="LDLa"/>
    <property type="match status" value="1"/>
</dbReference>
<evidence type="ECO:0000256" key="3">
    <source>
        <dbReference type="SAM" id="Phobius"/>
    </source>
</evidence>
<dbReference type="SUPFAM" id="SSF57424">
    <property type="entry name" value="LDL receptor-like module"/>
    <property type="match status" value="1"/>
</dbReference>
<dbReference type="SUPFAM" id="SSF49854">
    <property type="entry name" value="Spermadhesin, CUB domain"/>
    <property type="match status" value="1"/>
</dbReference>
<feature type="transmembrane region" description="Helical" evidence="3">
    <location>
        <begin position="132"/>
        <end position="157"/>
    </location>
</feature>